<accession>A0A428PC63</accession>
<dbReference type="AlphaFoldDB" id="A0A428PC63"/>
<dbReference type="EMBL" id="NKCI01000161">
    <property type="protein sequence ID" value="RSL50579.1"/>
    <property type="molecule type" value="Genomic_DNA"/>
</dbReference>
<gene>
    <name evidence="1" type="ORF">CEP54_011848</name>
</gene>
<sequence length="68" mass="7065">MAATKNSGPPAMGKNFTLPYPYNTASPQPAMDPWTVGSFPSWAVSLKQASNISGVGLRGQAKAVRGSL</sequence>
<comment type="caution">
    <text evidence="1">The sequence shown here is derived from an EMBL/GenBank/DDBJ whole genome shotgun (WGS) entry which is preliminary data.</text>
</comment>
<proteinExistence type="predicted"/>
<keyword evidence="2" id="KW-1185">Reference proteome</keyword>
<evidence type="ECO:0000313" key="1">
    <source>
        <dbReference type="EMBL" id="RSL50579.1"/>
    </source>
</evidence>
<reference evidence="1 2" key="1">
    <citation type="submission" date="2017-06" db="EMBL/GenBank/DDBJ databases">
        <title>Comparative genomic analysis of Ambrosia Fusariam Clade fungi.</title>
        <authorList>
            <person name="Stajich J.E."/>
            <person name="Carrillo J."/>
            <person name="Kijimoto T."/>
            <person name="Eskalen A."/>
            <person name="O'Donnell K."/>
            <person name="Kasson M."/>
        </authorList>
    </citation>
    <scope>NUCLEOTIDE SEQUENCE [LARGE SCALE GENOMIC DNA]</scope>
    <source>
        <strain evidence="1 2">NRRL62584</strain>
    </source>
</reference>
<protein>
    <submittedName>
        <fullName evidence="1">Uncharacterized protein</fullName>
    </submittedName>
</protein>
<dbReference type="Proteomes" id="UP000288168">
    <property type="component" value="Unassembled WGS sequence"/>
</dbReference>
<name>A0A428PC63_9HYPO</name>
<organism evidence="1 2">
    <name type="scientific">Fusarium duplospermum</name>
    <dbReference type="NCBI Taxonomy" id="1325734"/>
    <lineage>
        <taxon>Eukaryota</taxon>
        <taxon>Fungi</taxon>
        <taxon>Dikarya</taxon>
        <taxon>Ascomycota</taxon>
        <taxon>Pezizomycotina</taxon>
        <taxon>Sordariomycetes</taxon>
        <taxon>Hypocreomycetidae</taxon>
        <taxon>Hypocreales</taxon>
        <taxon>Nectriaceae</taxon>
        <taxon>Fusarium</taxon>
        <taxon>Fusarium solani species complex</taxon>
    </lineage>
</organism>
<evidence type="ECO:0000313" key="2">
    <source>
        <dbReference type="Proteomes" id="UP000288168"/>
    </source>
</evidence>